<dbReference type="Proteomes" id="UP000176593">
    <property type="component" value="Unassembled WGS sequence"/>
</dbReference>
<dbReference type="InterPro" id="IPR003959">
    <property type="entry name" value="ATPase_AAA_core"/>
</dbReference>
<dbReference type="InterPro" id="IPR027417">
    <property type="entry name" value="P-loop_NTPase"/>
</dbReference>
<feature type="domain" description="AAA+ ATPase" evidence="3">
    <location>
        <begin position="321"/>
        <end position="457"/>
    </location>
</feature>
<evidence type="ECO:0000256" key="2">
    <source>
        <dbReference type="ARBA" id="ARBA00022840"/>
    </source>
</evidence>
<protein>
    <recommendedName>
        <fullName evidence="3">AAA+ ATPase domain-containing protein</fullName>
    </recommendedName>
</protein>
<accession>A0A1F7VCI6</accession>
<evidence type="ECO:0000259" key="3">
    <source>
        <dbReference type="SMART" id="SM00382"/>
    </source>
</evidence>
<dbReference type="SUPFAM" id="SSF52540">
    <property type="entry name" value="P-loop containing nucleoside triphosphate hydrolases"/>
    <property type="match status" value="1"/>
</dbReference>
<proteinExistence type="predicted"/>
<dbReference type="EMBL" id="MGEQ01000001">
    <property type="protein sequence ID" value="OGL88219.1"/>
    <property type="molecule type" value="Genomic_DNA"/>
</dbReference>
<name>A0A1F7VCI6_9BACT</name>
<dbReference type="Gene3D" id="1.10.8.60">
    <property type="match status" value="1"/>
</dbReference>
<dbReference type="Gene3D" id="3.40.50.300">
    <property type="entry name" value="P-loop containing nucleotide triphosphate hydrolases"/>
    <property type="match status" value="1"/>
</dbReference>
<dbReference type="AlphaFoldDB" id="A0A1F7VCI6"/>
<evidence type="ECO:0000256" key="1">
    <source>
        <dbReference type="ARBA" id="ARBA00022741"/>
    </source>
</evidence>
<evidence type="ECO:0000313" key="4">
    <source>
        <dbReference type="EMBL" id="OGL88219.1"/>
    </source>
</evidence>
<dbReference type="GO" id="GO:0005524">
    <property type="term" value="F:ATP binding"/>
    <property type="evidence" value="ECO:0007669"/>
    <property type="project" value="UniProtKB-KW"/>
</dbReference>
<dbReference type="CDD" id="cd19481">
    <property type="entry name" value="RecA-like_protease"/>
    <property type="match status" value="1"/>
</dbReference>
<sequence length="593" mass="65515">MDEFTQNVCAGTAHTFVFHLNVNDLIATKEALEDTGNPLPSVRRLLAQTLFEERSLVILYNRSEGITFRGNKTKSGEEMAELFGKLTSKCSGPDCRSSPKDPQAALPLIERVLTVSDKEQKDLLGDELPIGSIAVIIDYAETIIPSGSITSMSESDRTNIVTIARWTQNPEIDRLGNLVCLLATNESELNTVVRGAPDVVSIKVPLPGKEDRAAFLQYLQKRFPAFALEPYLTDDMVVHACSGMSLRNIEDVVRLSVRELKPLSLSEIYAHKKKAIERMSGGLLRFVRPSSKFDDVGGLTQAKMELLAVASALREGDVIGSPEGVLLMGPPGTGKTILAEVVATEAELPMVDMVTIRDMWVGSSEQRLELVLSIIDELAPIIVRRDEAEAEDSKRGVQENDSGVGSRMKKRELEFFSDPKRRGRVLIFRISNRPDMMDAAILRPGRSDLRIPILPSEEDLHAVIDCLMATLSKQAQMNGKELLWNHGGKAVVEKHQAYLKGFTGAEVRGLLARAAMLASRAHVNAVSMMHIDQAIREFIRSRDEDEFQAMIDIALKFTSLHALIPDQWKPRYAELTGTNPPVIITQDPEAIAN</sequence>
<reference evidence="4 5" key="1">
    <citation type="journal article" date="2016" name="Nat. Commun.">
        <title>Thousands of microbial genomes shed light on interconnected biogeochemical processes in an aquifer system.</title>
        <authorList>
            <person name="Anantharaman K."/>
            <person name="Brown C.T."/>
            <person name="Hug L.A."/>
            <person name="Sharon I."/>
            <person name="Castelle C.J."/>
            <person name="Probst A.J."/>
            <person name="Thomas B.C."/>
            <person name="Singh A."/>
            <person name="Wilkins M.J."/>
            <person name="Karaoz U."/>
            <person name="Brodie E.L."/>
            <person name="Williams K.H."/>
            <person name="Hubbard S.S."/>
            <person name="Banfield J.F."/>
        </authorList>
    </citation>
    <scope>NUCLEOTIDE SEQUENCE [LARGE SCALE GENOMIC DNA]</scope>
</reference>
<dbReference type="GO" id="GO:0016887">
    <property type="term" value="F:ATP hydrolysis activity"/>
    <property type="evidence" value="ECO:0007669"/>
    <property type="project" value="InterPro"/>
</dbReference>
<dbReference type="PANTHER" id="PTHR23077:SF171">
    <property type="entry name" value="NUCLEAR VALOSIN-CONTAINING PROTEIN-LIKE"/>
    <property type="match status" value="1"/>
</dbReference>
<organism evidence="4 5">
    <name type="scientific">Candidatus Uhrbacteria bacterium RIFCSPLOWO2_02_FULL_48_18</name>
    <dbReference type="NCBI Taxonomy" id="1802408"/>
    <lineage>
        <taxon>Bacteria</taxon>
        <taxon>Candidatus Uhriibacteriota</taxon>
    </lineage>
</organism>
<dbReference type="Pfam" id="PF00004">
    <property type="entry name" value="AAA"/>
    <property type="match status" value="1"/>
</dbReference>
<dbReference type="SMART" id="SM00382">
    <property type="entry name" value="AAA"/>
    <property type="match status" value="1"/>
</dbReference>
<evidence type="ECO:0000313" key="5">
    <source>
        <dbReference type="Proteomes" id="UP000176593"/>
    </source>
</evidence>
<comment type="caution">
    <text evidence="4">The sequence shown here is derived from an EMBL/GenBank/DDBJ whole genome shotgun (WGS) entry which is preliminary data.</text>
</comment>
<keyword evidence="1" id="KW-0547">Nucleotide-binding</keyword>
<dbReference type="InterPro" id="IPR050168">
    <property type="entry name" value="AAA_ATPase_domain"/>
</dbReference>
<keyword evidence="2" id="KW-0067">ATP-binding</keyword>
<dbReference type="PANTHER" id="PTHR23077">
    <property type="entry name" value="AAA-FAMILY ATPASE"/>
    <property type="match status" value="1"/>
</dbReference>
<dbReference type="InterPro" id="IPR003593">
    <property type="entry name" value="AAA+_ATPase"/>
</dbReference>
<gene>
    <name evidence="4" type="ORF">A3I41_00630</name>
</gene>